<evidence type="ECO:0000256" key="5">
    <source>
        <dbReference type="ARBA" id="ARBA00047503"/>
    </source>
</evidence>
<evidence type="ECO:0000256" key="1">
    <source>
        <dbReference type="ARBA" id="ARBA00022676"/>
    </source>
</evidence>
<dbReference type="Proteomes" id="UP000275461">
    <property type="component" value="Unassembled WGS sequence"/>
</dbReference>
<dbReference type="GO" id="GO:0009244">
    <property type="term" value="P:lipopolysaccharide core region biosynthetic process"/>
    <property type="evidence" value="ECO:0007669"/>
    <property type="project" value="TreeGrafter"/>
</dbReference>
<gene>
    <name evidence="6" type="ORF">DFR31_2313</name>
</gene>
<dbReference type="EMBL" id="RCDA01000004">
    <property type="protein sequence ID" value="RLK46999.1"/>
    <property type="molecule type" value="Genomic_DNA"/>
</dbReference>
<evidence type="ECO:0000256" key="4">
    <source>
        <dbReference type="ARBA" id="ARBA00044042"/>
    </source>
</evidence>
<dbReference type="FunFam" id="3.40.50.2000:FF:000023">
    <property type="entry name" value="ADP-heptose--LPS heptosyltransferase II"/>
    <property type="match status" value="1"/>
</dbReference>
<dbReference type="InterPro" id="IPR011910">
    <property type="entry name" value="RfaF"/>
</dbReference>
<keyword evidence="7" id="KW-1185">Reference proteome</keyword>
<dbReference type="AlphaFoldDB" id="A0A498BVR7"/>
<dbReference type="InterPro" id="IPR051199">
    <property type="entry name" value="LPS_LOS_Heptosyltrfase"/>
</dbReference>
<keyword evidence="1" id="KW-0328">Glycosyltransferase</keyword>
<evidence type="ECO:0000313" key="7">
    <source>
        <dbReference type="Proteomes" id="UP000275461"/>
    </source>
</evidence>
<protein>
    <recommendedName>
        <fullName evidence="4">lipopolysaccharide heptosyltransferase II</fullName>
        <ecNumber evidence="4">2.4.99.24</ecNumber>
    </recommendedName>
</protein>
<evidence type="ECO:0000256" key="2">
    <source>
        <dbReference type="ARBA" id="ARBA00022679"/>
    </source>
</evidence>
<reference evidence="6 7" key="1">
    <citation type="submission" date="2018-10" db="EMBL/GenBank/DDBJ databases">
        <title>Genomic Encyclopedia of Type Strains, Phase IV (KMG-IV): sequencing the most valuable type-strain genomes for metagenomic binning, comparative biology and taxonomic classification.</title>
        <authorList>
            <person name="Goeker M."/>
        </authorList>
    </citation>
    <scope>NUCLEOTIDE SEQUENCE [LARGE SCALE GENOMIC DNA]</scope>
    <source>
        <strain evidence="6 7">DSM 12769</strain>
    </source>
</reference>
<dbReference type="InterPro" id="IPR002201">
    <property type="entry name" value="Glyco_trans_9"/>
</dbReference>
<dbReference type="GO" id="GO:0005829">
    <property type="term" value="C:cytosol"/>
    <property type="evidence" value="ECO:0007669"/>
    <property type="project" value="TreeGrafter"/>
</dbReference>
<dbReference type="PANTHER" id="PTHR30160">
    <property type="entry name" value="TETRAACYLDISACCHARIDE 4'-KINASE-RELATED"/>
    <property type="match status" value="1"/>
</dbReference>
<comment type="catalytic activity">
    <reaction evidence="5">
        <text>an L-alpha-D-Hep-(1-&gt;5)-[alpha-Kdo-(2-&gt;4)]-alpha-Kdo-(2-&gt;6)-lipid A + ADP-L-glycero-beta-D-manno-heptose = an L-alpha-D-Hep-(1-&gt;3)-L-alpha-D-Hep-(1-&gt;5)-[alpha-Kdo-(2-&gt;4)]-alpha-Kdo-(2-&gt;6)-lipid A + ADP + H(+)</text>
        <dbReference type="Rhea" id="RHEA:74071"/>
        <dbReference type="ChEBI" id="CHEBI:15378"/>
        <dbReference type="ChEBI" id="CHEBI:61506"/>
        <dbReference type="ChEBI" id="CHEBI:193068"/>
        <dbReference type="ChEBI" id="CHEBI:193069"/>
        <dbReference type="ChEBI" id="CHEBI:456216"/>
        <dbReference type="EC" id="2.4.99.24"/>
    </reaction>
</comment>
<dbReference type="NCBIfam" id="TIGR02195">
    <property type="entry name" value="heptsyl_trn_II"/>
    <property type="match status" value="1"/>
</dbReference>
<dbReference type="Gene3D" id="3.40.50.2000">
    <property type="entry name" value="Glycogen Phosphorylase B"/>
    <property type="match status" value="2"/>
</dbReference>
<name>A0A498BVR7_9GAMM</name>
<evidence type="ECO:0000313" key="6">
    <source>
        <dbReference type="EMBL" id="RLK46999.1"/>
    </source>
</evidence>
<dbReference type="SUPFAM" id="SSF53756">
    <property type="entry name" value="UDP-Glycosyltransferase/glycogen phosphorylase"/>
    <property type="match status" value="1"/>
</dbReference>
<dbReference type="EC" id="2.4.99.24" evidence="4"/>
<evidence type="ECO:0000256" key="3">
    <source>
        <dbReference type="ARBA" id="ARBA00043995"/>
    </source>
</evidence>
<dbReference type="PANTHER" id="PTHR30160:SF7">
    <property type="entry name" value="ADP-HEPTOSE--LPS HEPTOSYLTRANSFERASE 2"/>
    <property type="match status" value="1"/>
</dbReference>
<organism evidence="6 7">
    <name type="scientific">Alkalispirillum mobile</name>
    <dbReference type="NCBI Taxonomy" id="85925"/>
    <lineage>
        <taxon>Bacteria</taxon>
        <taxon>Pseudomonadati</taxon>
        <taxon>Pseudomonadota</taxon>
        <taxon>Gammaproteobacteria</taxon>
        <taxon>Chromatiales</taxon>
        <taxon>Ectothiorhodospiraceae</taxon>
        <taxon>Alkalispirillum</taxon>
    </lineage>
</organism>
<dbReference type="GO" id="GO:0008713">
    <property type="term" value="F:ADP-heptose-lipopolysaccharide heptosyltransferase activity"/>
    <property type="evidence" value="ECO:0007669"/>
    <property type="project" value="UniProtKB-EC"/>
</dbReference>
<dbReference type="Pfam" id="PF01075">
    <property type="entry name" value="Glyco_transf_9"/>
    <property type="match status" value="1"/>
</dbReference>
<comment type="similarity">
    <text evidence="3">Belongs to the glycosyltransferase 9 family.</text>
</comment>
<keyword evidence="2 6" id="KW-0808">Transferase</keyword>
<sequence>MLVVGPAWVGDMVMAQSLFISLRQRHPSPEIDVIAPAWSLPLLERMPEVRRAIPLPVAHGELALGKRWRLGRSLRHEGYQQAIVLPRSAKAALPVLAAGIPRRTGYKGEHRYGLLNDIRPLDRQKLYRTVDRFVALGQEADAPLPPPVPEPHLEISATGRAAAREALGLAGDDAPALALCPGAEYGPAKRWPAAYFAEVARDRLAAGWQVWLFGSDKDRPITGEIADAAPGCTDLAGHTTLAQAIDLLASADVVVSNDSGLMHVAAATGRPVVALYGSSDPGYTPPLSSRARILYLGLECSPCFQRECPLGHLNCLRQMHPDRVLEAITTLHREAA</sequence>
<accession>A0A498BVR7</accession>
<dbReference type="CDD" id="cd03789">
    <property type="entry name" value="GT9_LPS_heptosyltransferase"/>
    <property type="match status" value="1"/>
</dbReference>
<comment type="caution">
    <text evidence="6">The sequence shown here is derived from an EMBL/GenBank/DDBJ whole genome shotgun (WGS) entry which is preliminary data.</text>
</comment>
<proteinExistence type="inferred from homology"/>